<evidence type="ECO:0000256" key="2">
    <source>
        <dbReference type="ARBA" id="ARBA00023002"/>
    </source>
</evidence>
<comment type="caution">
    <text evidence="4">The sequence shown here is derived from an EMBL/GenBank/DDBJ whole genome shotgun (WGS) entry which is preliminary data.</text>
</comment>
<sequence length="300" mass="31388">MPSFDRNTTDAEVLQTFGAEAKGKTFLITGPSKGGIGAQVAFALASSASPSLLILAGRSAPKITPVIDAIKASNAAVRVEHVQLDLSSHASVRSAVAAVKKLTTKIDVLVNNAGVMAPRTFALSSDGVESQFAVNYLGHFLLTNLLIGEGVVGAGGVVLNVGSLGYQLGDIAFDDVNFQNGENYNGWKAYGQAKSAQLLGTRGLANRLKGKNITVLIAHPGVTLESQLLANSAIDEAYFSEAYALAIARNNGHSLPPQRTVSLAQAAGVLLNAALNPDFRCKVTYLPTQTSGFYCRERGL</sequence>
<dbReference type="Gene3D" id="3.40.50.720">
    <property type="entry name" value="NAD(P)-binding Rossmann-like Domain"/>
    <property type="match status" value="1"/>
</dbReference>
<dbReference type="Proteomes" id="UP000481861">
    <property type="component" value="Unassembled WGS sequence"/>
</dbReference>
<accession>A0A7C8MCU3</accession>
<evidence type="ECO:0000313" key="5">
    <source>
        <dbReference type="Proteomes" id="UP000481861"/>
    </source>
</evidence>
<comment type="similarity">
    <text evidence="1 3">Belongs to the short-chain dehydrogenases/reductases (SDR) family.</text>
</comment>
<evidence type="ECO:0008006" key="6">
    <source>
        <dbReference type="Google" id="ProtNLM"/>
    </source>
</evidence>
<keyword evidence="2" id="KW-0560">Oxidoreductase</keyword>
<dbReference type="Pfam" id="PF00106">
    <property type="entry name" value="adh_short"/>
    <property type="match status" value="1"/>
</dbReference>
<organism evidence="4 5">
    <name type="scientific">Massariosphaeria phaeospora</name>
    <dbReference type="NCBI Taxonomy" id="100035"/>
    <lineage>
        <taxon>Eukaryota</taxon>
        <taxon>Fungi</taxon>
        <taxon>Dikarya</taxon>
        <taxon>Ascomycota</taxon>
        <taxon>Pezizomycotina</taxon>
        <taxon>Dothideomycetes</taxon>
        <taxon>Pleosporomycetidae</taxon>
        <taxon>Pleosporales</taxon>
        <taxon>Pleosporales incertae sedis</taxon>
        <taxon>Massariosphaeria</taxon>
    </lineage>
</organism>
<dbReference type="OrthoDB" id="191139at2759"/>
<evidence type="ECO:0000313" key="4">
    <source>
        <dbReference type="EMBL" id="KAF2875358.1"/>
    </source>
</evidence>
<dbReference type="EMBL" id="JAADJZ010000005">
    <property type="protein sequence ID" value="KAF2875358.1"/>
    <property type="molecule type" value="Genomic_DNA"/>
</dbReference>
<dbReference type="SUPFAM" id="SSF51735">
    <property type="entry name" value="NAD(P)-binding Rossmann-fold domains"/>
    <property type="match status" value="1"/>
</dbReference>
<evidence type="ECO:0000256" key="1">
    <source>
        <dbReference type="ARBA" id="ARBA00006484"/>
    </source>
</evidence>
<dbReference type="AlphaFoldDB" id="A0A7C8MCU3"/>
<protein>
    <recommendedName>
        <fullName evidence="6">NAD(P)-binding protein</fullName>
    </recommendedName>
</protein>
<dbReference type="InterPro" id="IPR002347">
    <property type="entry name" value="SDR_fam"/>
</dbReference>
<proteinExistence type="inferred from homology"/>
<reference evidence="4 5" key="1">
    <citation type="submission" date="2020-01" db="EMBL/GenBank/DDBJ databases">
        <authorList>
            <consortium name="DOE Joint Genome Institute"/>
            <person name="Haridas S."/>
            <person name="Albert R."/>
            <person name="Binder M."/>
            <person name="Bloem J."/>
            <person name="Labutti K."/>
            <person name="Salamov A."/>
            <person name="Andreopoulos B."/>
            <person name="Baker S.E."/>
            <person name="Barry K."/>
            <person name="Bills G."/>
            <person name="Bluhm B.H."/>
            <person name="Cannon C."/>
            <person name="Castanera R."/>
            <person name="Culley D.E."/>
            <person name="Daum C."/>
            <person name="Ezra D."/>
            <person name="Gonzalez J.B."/>
            <person name="Henrissat B."/>
            <person name="Kuo A."/>
            <person name="Liang C."/>
            <person name="Lipzen A."/>
            <person name="Lutzoni F."/>
            <person name="Magnuson J."/>
            <person name="Mondo S."/>
            <person name="Nolan M."/>
            <person name="Ohm R."/>
            <person name="Pangilinan J."/>
            <person name="Park H.-J.H."/>
            <person name="Ramirez L."/>
            <person name="Alfaro M."/>
            <person name="Sun H."/>
            <person name="Tritt A."/>
            <person name="Yoshinaga Y."/>
            <person name="Zwiers L.-H.L."/>
            <person name="Turgeon B.G."/>
            <person name="Goodwin S.B."/>
            <person name="Spatafora J.W."/>
            <person name="Crous P.W."/>
            <person name="Grigoriev I.V."/>
        </authorList>
    </citation>
    <scope>NUCLEOTIDE SEQUENCE [LARGE SCALE GENOMIC DNA]</scope>
    <source>
        <strain evidence="4 5">CBS 611.86</strain>
    </source>
</reference>
<dbReference type="PRINTS" id="PR00081">
    <property type="entry name" value="GDHRDH"/>
</dbReference>
<name>A0A7C8MCU3_9PLEO</name>
<dbReference type="PRINTS" id="PR00080">
    <property type="entry name" value="SDRFAMILY"/>
</dbReference>
<dbReference type="PANTHER" id="PTHR24320">
    <property type="entry name" value="RETINOL DEHYDROGENASE"/>
    <property type="match status" value="1"/>
</dbReference>
<dbReference type="PANTHER" id="PTHR24320:SF283">
    <property type="entry name" value="RETINOL DEHYDROGENASE 11"/>
    <property type="match status" value="1"/>
</dbReference>
<gene>
    <name evidence="4" type="ORF">BDV95DRAFT_315729</name>
</gene>
<evidence type="ECO:0000256" key="3">
    <source>
        <dbReference type="RuleBase" id="RU000363"/>
    </source>
</evidence>
<dbReference type="GO" id="GO:0016491">
    <property type="term" value="F:oxidoreductase activity"/>
    <property type="evidence" value="ECO:0007669"/>
    <property type="project" value="UniProtKB-KW"/>
</dbReference>
<dbReference type="InterPro" id="IPR036291">
    <property type="entry name" value="NAD(P)-bd_dom_sf"/>
</dbReference>
<keyword evidence="5" id="KW-1185">Reference proteome</keyword>